<dbReference type="SUPFAM" id="SSF55729">
    <property type="entry name" value="Acyl-CoA N-acyltransferases (Nat)"/>
    <property type="match status" value="1"/>
</dbReference>
<proteinExistence type="predicted"/>
<dbReference type="Proteomes" id="UP000288758">
    <property type="component" value="Chromosome"/>
</dbReference>
<dbReference type="PANTHER" id="PTHR30602:SF12">
    <property type="entry name" value="AMINO-ACID ACETYLTRANSFERASE NAGS1, CHLOROPLASTIC-RELATED"/>
    <property type="match status" value="1"/>
</dbReference>
<name>A0A410RLH3_CORCK</name>
<evidence type="ECO:0000256" key="2">
    <source>
        <dbReference type="ARBA" id="ARBA00023315"/>
    </source>
</evidence>
<evidence type="ECO:0000256" key="1">
    <source>
        <dbReference type="ARBA" id="ARBA00022679"/>
    </source>
</evidence>
<dbReference type="GO" id="GO:0006526">
    <property type="term" value="P:L-arginine biosynthetic process"/>
    <property type="evidence" value="ECO:0007669"/>
    <property type="project" value="InterPro"/>
</dbReference>
<feature type="domain" description="N-acetyltransferase" evidence="3">
    <location>
        <begin position="3"/>
        <end position="136"/>
    </location>
</feature>
<dbReference type="InterPro" id="IPR010167">
    <property type="entry name" value="NH2A_AcTrfase"/>
</dbReference>
<dbReference type="CDD" id="cd04301">
    <property type="entry name" value="NAT_SF"/>
    <property type="match status" value="1"/>
</dbReference>
<dbReference type="NCBIfam" id="NF040501">
    <property type="entry name" value="resist_ArsN2"/>
    <property type="match status" value="1"/>
</dbReference>
<dbReference type="GO" id="GO:0004042">
    <property type="term" value="F:L-glutamate N-acetyltransferase activity"/>
    <property type="evidence" value="ECO:0007669"/>
    <property type="project" value="InterPro"/>
</dbReference>
<dbReference type="InterPro" id="IPR016181">
    <property type="entry name" value="Acyl_CoA_acyltransferase"/>
</dbReference>
<keyword evidence="2" id="KW-0012">Acyltransferase</keyword>
<gene>
    <name evidence="4" type="primary">argA</name>
    <name evidence="4" type="ORF">EJ065_1122</name>
</gene>
<keyword evidence="1 4" id="KW-0808">Transferase</keyword>
<dbReference type="Pfam" id="PF13508">
    <property type="entry name" value="Acetyltransf_7"/>
    <property type="match status" value="1"/>
</dbReference>
<dbReference type="Gene3D" id="3.40.630.30">
    <property type="match status" value="1"/>
</dbReference>
<protein>
    <submittedName>
        <fullName evidence="4">Amino-acid acetyltransferase</fullName>
    </submittedName>
</protein>
<evidence type="ECO:0000313" key="5">
    <source>
        <dbReference type="Proteomes" id="UP000288758"/>
    </source>
</evidence>
<dbReference type="EMBL" id="CP034669">
    <property type="protein sequence ID" value="QAT82726.1"/>
    <property type="molecule type" value="Genomic_DNA"/>
</dbReference>
<organism evidence="4 5">
    <name type="scientific">Corallococcus coralloides</name>
    <name type="common">Myxococcus coralloides</name>
    <dbReference type="NCBI Taxonomy" id="184914"/>
    <lineage>
        <taxon>Bacteria</taxon>
        <taxon>Pseudomonadati</taxon>
        <taxon>Myxococcota</taxon>
        <taxon>Myxococcia</taxon>
        <taxon>Myxococcales</taxon>
        <taxon>Cystobacterineae</taxon>
        <taxon>Myxococcaceae</taxon>
        <taxon>Corallococcus</taxon>
    </lineage>
</organism>
<evidence type="ECO:0000313" key="4">
    <source>
        <dbReference type="EMBL" id="QAT82726.1"/>
    </source>
</evidence>
<accession>A0A410RLH3</accession>
<reference evidence="4 5" key="1">
    <citation type="submission" date="2018-12" db="EMBL/GenBank/DDBJ databases">
        <title>Complete Genome Sequence of the Corallopyronin A producing Myxobacterium Corallococcus coralloides B035.</title>
        <authorList>
            <person name="Bouhired S.M."/>
            <person name="Rupp O."/>
            <person name="Blom J."/>
            <person name="Schaeberle T.F."/>
            <person name="Kehraus S."/>
            <person name="Schiefer A."/>
            <person name="Pfarr K."/>
            <person name="Goesmann A."/>
            <person name="Hoerauf A."/>
            <person name="Koenig G.M."/>
        </authorList>
    </citation>
    <scope>NUCLEOTIDE SEQUENCE [LARGE SCALE GENOMIC DNA]</scope>
    <source>
        <strain evidence="4 5">B035</strain>
    </source>
</reference>
<dbReference type="GO" id="GO:0005737">
    <property type="term" value="C:cytoplasm"/>
    <property type="evidence" value="ECO:0007669"/>
    <property type="project" value="InterPro"/>
</dbReference>
<evidence type="ECO:0000259" key="3">
    <source>
        <dbReference type="PROSITE" id="PS51186"/>
    </source>
</evidence>
<dbReference type="RefSeq" id="WP_128795012.1">
    <property type="nucleotide sequence ID" value="NZ_CP034669.1"/>
</dbReference>
<sequence>MTLTIRAARPGDLVAIQALLSSAGLPLQGVTEHLPHFHVAEQAGALLAVAGLEVYATGGLLRSVAVAEKVKGLGVGSNLVRRVLAQADEDRLPALYLLTTTAADYFPRFGFVRIDRGMLPPELNSSEELRGACPASAIVMRRSSSESVGGS</sequence>
<dbReference type="AlphaFoldDB" id="A0A410RLH3"/>
<dbReference type="PANTHER" id="PTHR30602">
    <property type="entry name" value="AMINO-ACID ACETYLTRANSFERASE"/>
    <property type="match status" value="1"/>
</dbReference>
<dbReference type="PROSITE" id="PS51186">
    <property type="entry name" value="GNAT"/>
    <property type="match status" value="1"/>
</dbReference>
<dbReference type="InterPro" id="IPR000182">
    <property type="entry name" value="GNAT_dom"/>
</dbReference>